<dbReference type="SUPFAM" id="SSF56024">
    <property type="entry name" value="Phospholipase D/nuclease"/>
    <property type="match status" value="2"/>
</dbReference>
<evidence type="ECO:0000256" key="7">
    <source>
        <dbReference type="PIRNR" id="PIRNR009376"/>
    </source>
</evidence>
<evidence type="ECO:0000256" key="4">
    <source>
        <dbReference type="ARBA" id="ARBA00022801"/>
    </source>
</evidence>
<dbReference type="OrthoDB" id="14911at2759"/>
<dbReference type="InterPro" id="IPR025202">
    <property type="entry name" value="PLD-like_dom"/>
</dbReference>
<dbReference type="STRING" id="796925.A0A137NY04"/>
<evidence type="ECO:0000256" key="1">
    <source>
        <dbReference type="ARBA" id="ARBA00000798"/>
    </source>
</evidence>
<dbReference type="GO" id="GO:0035091">
    <property type="term" value="F:phosphatidylinositol binding"/>
    <property type="evidence" value="ECO:0007669"/>
    <property type="project" value="InterPro"/>
</dbReference>
<keyword evidence="6" id="KW-0443">Lipid metabolism</keyword>
<dbReference type="PANTHER" id="PTHR18896">
    <property type="entry name" value="PHOSPHOLIPASE D"/>
    <property type="match status" value="1"/>
</dbReference>
<evidence type="ECO:0000313" key="12">
    <source>
        <dbReference type="Proteomes" id="UP000070444"/>
    </source>
</evidence>
<dbReference type="InterPro" id="IPR015679">
    <property type="entry name" value="PLipase_D_fam"/>
</dbReference>
<keyword evidence="12" id="KW-1185">Reference proteome</keyword>
<dbReference type="Pfam" id="PF00614">
    <property type="entry name" value="PLDc"/>
    <property type="match status" value="1"/>
</dbReference>
<gene>
    <name evidence="11" type="ORF">CONCODRAFT_19456</name>
</gene>
<protein>
    <recommendedName>
        <fullName evidence="7">Phospholipase</fullName>
        <ecNumber evidence="7">3.1.4.4</ecNumber>
    </recommendedName>
</protein>
<feature type="compositionally biased region" description="Polar residues" evidence="8">
    <location>
        <begin position="67"/>
        <end position="103"/>
    </location>
</feature>
<evidence type="ECO:0000259" key="9">
    <source>
        <dbReference type="PROSITE" id="PS50035"/>
    </source>
</evidence>
<dbReference type="InterPro" id="IPR001736">
    <property type="entry name" value="PLipase_D/transphosphatidylase"/>
</dbReference>
<sequence length="1345" mass="153806">MPSNTNNNNNNNESANNTEPAVDNNIEDNLAEADGNSSLHSLPVTLTTMKVPAPCILKTELSKDSPKISTTELSPEISVQRNHSRGTSSHSALESNGCNSSVKTRTTPLLHNFSVEDFAESPGTLIESPAAKSPSPSTFPLSQKKLRSIFRTAMFTNSLSNDRSWKHVHQGPEHLKENPFPLIGSAVSVPQFWFNLYKGKHSPPVIFEAIKLTITDSEVESQPDDIKPARFVFRIELEYGVCKWVIYRKMYDIIKLHSLLKTHAFQGKLPKIPKLPSQWAYARQKVINPNTDLMIKLALERRNAIQDYLRKVLIKLNMYHCSELCEFLEISGCSIKGRMGWKGREGFMEMKTTKLWKFNCIPVIFGRWRSNWVILRDSYLMVVQDIHNLNPSKVYLYNSYTSLDEVYSRSMNPLKEYQIAVQDSMQRIDLRGDTRRQLLDMVAQLKMTFNNSPWCKSHRFGSFAPIRTGVKMKWYVDGAGYFHDVCEAILHAKKTVYIADWWLSPEFHLRRPPSQYPEFRIDRLLQKKAKEGVMIYVALFKELTVSLPNNSAHTKSSLKKLHPNIKVQRHPDHIQSGTFFWAHHEKIVVVDNEIGFLGGLDICFGRFDDPTHRLSDYRPNNPSPDDVMWPGQDYANSRLKDHVNVQKYQMDLIDRKQYARMPWHDISVSVTGVGARDLARHFIQRWNFVKSSKAKFREHIPYLLPEGEYARDRDNHLEGTGNCKMQMIRSSAEWSSGVQKEQSIYHAYITAIQESKHFIYIENQFFVTKCTEDPHNLNPIKNQIGLALVERIKKAHYEQTPFFVIVIIPLMPAFANEIHANDANVIRLVMHGQYISISRGGQSLCEELAKSGIDPDQYIKFYGLRCFDLIPMSHKNVPVNVTFIKDLNNTDNNPSSETTVNNADTSGSSDSNTAIQNQSYPLTPAASEVILHSESETDSSDEEPEDDGLFPQAFKDQLKRLSKVKFNLKPPKKDKLGTLPAISHSNPDLTRTDSNGSDIHKTLPASWLGNGQYRVPMPTPLEPPGPPARQNSMPLQGESHHHSKSSHGSTNNDHHNPFFSPEHCYDAWALRHDSQLLLPRSIRRQVPNDWEQYAAEHGPQYPFNTPASPRANITQDTFAQAQYVTEQVYIHSKLMIVDDRVVICGSANLNDRSTRGNRDSEIAVYVEDQDLIDSTMAGLPFKVGKFAHSLRTTLFKEHVGLLDDFSSEKLMKWEQTSKYVNPEPKTQYTKSLTAYEIVRDPLSKLFKQHWFQVSENNTRAYREVFRCVPDDTVRNWTQYKEFVPDSMYIKTGHPDLVRVSPQQVEEDLGIVRGHLVDFPTKFLEEENLSANIFSAENVLPLEVFL</sequence>
<dbReference type="OMA" id="NYDICEF"/>
<feature type="region of interest" description="Disordered" evidence="8">
    <location>
        <begin position="63"/>
        <end position="103"/>
    </location>
</feature>
<name>A0A137NY04_CONC2</name>
<dbReference type="GO" id="GO:0009395">
    <property type="term" value="P:phospholipid catabolic process"/>
    <property type="evidence" value="ECO:0007669"/>
    <property type="project" value="TreeGrafter"/>
</dbReference>
<proteinExistence type="inferred from homology"/>
<feature type="compositionally biased region" description="Polar residues" evidence="8">
    <location>
        <begin position="983"/>
        <end position="997"/>
    </location>
</feature>
<evidence type="ECO:0000256" key="8">
    <source>
        <dbReference type="SAM" id="MobiDB-lite"/>
    </source>
</evidence>
<feature type="region of interest" description="Disordered" evidence="8">
    <location>
        <begin position="1"/>
        <end position="22"/>
    </location>
</feature>
<feature type="domain" description="PLD phosphodiesterase" evidence="9">
    <location>
        <begin position="1126"/>
        <end position="1153"/>
    </location>
</feature>
<dbReference type="InterPro" id="IPR001683">
    <property type="entry name" value="PX_dom"/>
</dbReference>
<dbReference type="EC" id="3.1.4.4" evidence="7"/>
<evidence type="ECO:0000256" key="2">
    <source>
        <dbReference type="ARBA" id="ARBA00008664"/>
    </source>
</evidence>
<feature type="compositionally biased region" description="Pro residues" evidence="8">
    <location>
        <begin position="1018"/>
        <end position="1027"/>
    </location>
</feature>
<dbReference type="PROSITE" id="PS50035">
    <property type="entry name" value="PLD"/>
    <property type="match status" value="2"/>
</dbReference>
<keyword evidence="3" id="KW-0677">Repeat</keyword>
<dbReference type="Gene3D" id="3.30.870.10">
    <property type="entry name" value="Endonuclease Chain A"/>
    <property type="match status" value="3"/>
</dbReference>
<dbReference type="Pfam" id="PF13091">
    <property type="entry name" value="PLDc_2"/>
    <property type="match status" value="1"/>
</dbReference>
<feature type="compositionally biased region" description="Low complexity" evidence="8">
    <location>
        <begin position="1"/>
        <end position="21"/>
    </location>
</feature>
<keyword evidence="5 7" id="KW-0442">Lipid degradation</keyword>
<feature type="region of interest" description="Disordered" evidence="8">
    <location>
        <begin position="888"/>
        <end position="916"/>
    </location>
</feature>
<comment type="catalytic activity">
    <reaction evidence="1 7">
        <text>a 1,2-diacyl-sn-glycero-3-phosphocholine + H2O = a 1,2-diacyl-sn-glycero-3-phosphate + choline + H(+)</text>
        <dbReference type="Rhea" id="RHEA:14445"/>
        <dbReference type="ChEBI" id="CHEBI:15354"/>
        <dbReference type="ChEBI" id="CHEBI:15377"/>
        <dbReference type="ChEBI" id="CHEBI:15378"/>
        <dbReference type="ChEBI" id="CHEBI:57643"/>
        <dbReference type="ChEBI" id="CHEBI:58608"/>
        <dbReference type="EC" id="3.1.4.4"/>
    </reaction>
</comment>
<feature type="domain" description="PX" evidence="10">
    <location>
        <begin position="211"/>
        <end position="335"/>
    </location>
</feature>
<dbReference type="GO" id="GO:0035556">
    <property type="term" value="P:intracellular signal transduction"/>
    <property type="evidence" value="ECO:0007669"/>
    <property type="project" value="InterPro"/>
</dbReference>
<dbReference type="Proteomes" id="UP000070444">
    <property type="component" value="Unassembled WGS sequence"/>
</dbReference>
<feature type="region of interest" description="Disordered" evidence="8">
    <location>
        <begin position="965"/>
        <end position="998"/>
    </location>
</feature>
<dbReference type="SUPFAM" id="SSF64268">
    <property type="entry name" value="PX domain"/>
    <property type="match status" value="1"/>
</dbReference>
<evidence type="ECO:0000256" key="5">
    <source>
        <dbReference type="ARBA" id="ARBA00022963"/>
    </source>
</evidence>
<dbReference type="EMBL" id="KQ964620">
    <property type="protein sequence ID" value="KXN67675.1"/>
    <property type="molecule type" value="Genomic_DNA"/>
</dbReference>
<dbReference type="InterPro" id="IPR016555">
    <property type="entry name" value="PLipase_D_euk"/>
</dbReference>
<dbReference type="Gene3D" id="3.30.1520.10">
    <property type="entry name" value="Phox-like domain"/>
    <property type="match status" value="1"/>
</dbReference>
<dbReference type="PIRSF" id="PIRSF009376">
    <property type="entry name" value="Phospholipase_D_euk"/>
    <property type="match status" value="1"/>
</dbReference>
<reference evidence="11 12" key="1">
    <citation type="journal article" date="2015" name="Genome Biol. Evol.">
        <title>Phylogenomic analyses indicate that early fungi evolved digesting cell walls of algal ancestors of land plants.</title>
        <authorList>
            <person name="Chang Y."/>
            <person name="Wang S."/>
            <person name="Sekimoto S."/>
            <person name="Aerts A.L."/>
            <person name="Choi C."/>
            <person name="Clum A."/>
            <person name="LaButti K.M."/>
            <person name="Lindquist E.A."/>
            <person name="Yee Ngan C."/>
            <person name="Ohm R.A."/>
            <person name="Salamov A.A."/>
            <person name="Grigoriev I.V."/>
            <person name="Spatafora J.W."/>
            <person name="Berbee M.L."/>
        </authorList>
    </citation>
    <scope>NUCLEOTIDE SEQUENCE [LARGE SCALE GENOMIC DNA]</scope>
    <source>
        <strain evidence="11 12">NRRL 28638</strain>
    </source>
</reference>
<dbReference type="SMART" id="SM00155">
    <property type="entry name" value="PLDc"/>
    <property type="match status" value="2"/>
</dbReference>
<evidence type="ECO:0000256" key="3">
    <source>
        <dbReference type="ARBA" id="ARBA00022737"/>
    </source>
</evidence>
<keyword evidence="4 7" id="KW-0378">Hydrolase</keyword>
<dbReference type="GO" id="GO:0006654">
    <property type="term" value="P:phosphatidic acid biosynthetic process"/>
    <property type="evidence" value="ECO:0007669"/>
    <property type="project" value="InterPro"/>
</dbReference>
<evidence type="ECO:0000313" key="11">
    <source>
        <dbReference type="EMBL" id="KXN67675.1"/>
    </source>
</evidence>
<organism evidence="11 12">
    <name type="scientific">Conidiobolus coronatus (strain ATCC 28846 / CBS 209.66 / NRRL 28638)</name>
    <name type="common">Delacroixia coronata</name>
    <dbReference type="NCBI Taxonomy" id="796925"/>
    <lineage>
        <taxon>Eukaryota</taxon>
        <taxon>Fungi</taxon>
        <taxon>Fungi incertae sedis</taxon>
        <taxon>Zoopagomycota</taxon>
        <taxon>Entomophthoromycotina</taxon>
        <taxon>Entomophthoromycetes</taxon>
        <taxon>Entomophthorales</taxon>
        <taxon>Ancylistaceae</taxon>
        <taxon>Conidiobolus</taxon>
    </lineage>
</organism>
<dbReference type="Pfam" id="PF00787">
    <property type="entry name" value="PX"/>
    <property type="match status" value="1"/>
</dbReference>
<dbReference type="PANTHER" id="PTHR18896:SF76">
    <property type="entry name" value="PHOSPHOLIPASE"/>
    <property type="match status" value="1"/>
</dbReference>
<dbReference type="GO" id="GO:0004630">
    <property type="term" value="F:phospholipase D activity"/>
    <property type="evidence" value="ECO:0007669"/>
    <property type="project" value="UniProtKB-UniRule"/>
</dbReference>
<dbReference type="InterPro" id="IPR036871">
    <property type="entry name" value="PX_dom_sf"/>
</dbReference>
<dbReference type="PROSITE" id="PS50195">
    <property type="entry name" value="PX"/>
    <property type="match status" value="1"/>
</dbReference>
<accession>A0A137NY04</accession>
<comment type="similarity">
    <text evidence="2 7">Belongs to the phospholipase D family.</text>
</comment>
<feature type="domain" description="PLD phosphodiesterase" evidence="9">
    <location>
        <begin position="579"/>
        <end position="606"/>
    </location>
</feature>
<evidence type="ECO:0000259" key="10">
    <source>
        <dbReference type="PROSITE" id="PS50195"/>
    </source>
</evidence>
<dbReference type="CDD" id="cd09138">
    <property type="entry name" value="PLDc_vPLD1_2_yPLD_like_1"/>
    <property type="match status" value="1"/>
</dbReference>
<evidence type="ECO:0000256" key="6">
    <source>
        <dbReference type="ARBA" id="ARBA00023098"/>
    </source>
</evidence>
<feature type="region of interest" description="Disordered" evidence="8">
    <location>
        <begin position="1018"/>
        <end position="1054"/>
    </location>
</feature>